<sequence>MAKYRVIWSDVPLDAYNKLSVDRRKKVDQLNSRLASDPKSISRYNEGTDQWTTTADNGLILVTFILSDAVLQVNVLRAQDI</sequence>
<dbReference type="Proteomes" id="UP000199165">
    <property type="component" value="Unassembled WGS sequence"/>
</dbReference>
<accession>A0A1I6Y3T1</accession>
<dbReference type="AlphaFoldDB" id="A0A1I6Y3T1"/>
<evidence type="ECO:0000313" key="2">
    <source>
        <dbReference type="Proteomes" id="UP000199165"/>
    </source>
</evidence>
<keyword evidence="2" id="KW-1185">Reference proteome</keyword>
<evidence type="ECO:0008006" key="3">
    <source>
        <dbReference type="Google" id="ProtNLM"/>
    </source>
</evidence>
<gene>
    <name evidence="1" type="ORF">SAMN04487904_102193</name>
</gene>
<dbReference type="RefSeq" id="WP_092974196.1">
    <property type="nucleotide sequence ID" value="NZ_FPAT01000002.1"/>
</dbReference>
<protein>
    <recommendedName>
        <fullName evidence="3">mRNA interferase RelE/StbE</fullName>
    </recommendedName>
</protein>
<proteinExistence type="predicted"/>
<reference evidence="2" key="1">
    <citation type="submission" date="2016-10" db="EMBL/GenBank/DDBJ databases">
        <authorList>
            <person name="Varghese N."/>
            <person name="Submissions S."/>
        </authorList>
    </citation>
    <scope>NUCLEOTIDE SEQUENCE [LARGE SCALE GENOMIC DNA]</scope>
    <source>
        <strain evidence="2">DSM 45501</strain>
    </source>
</reference>
<organism evidence="1 2">
    <name type="scientific">Actinopolyspora righensis</name>
    <dbReference type="NCBI Taxonomy" id="995060"/>
    <lineage>
        <taxon>Bacteria</taxon>
        <taxon>Bacillati</taxon>
        <taxon>Actinomycetota</taxon>
        <taxon>Actinomycetes</taxon>
        <taxon>Actinopolysporales</taxon>
        <taxon>Actinopolysporaceae</taxon>
        <taxon>Actinopolyspora</taxon>
        <taxon>Actinopolyspora alba group</taxon>
    </lineage>
</organism>
<evidence type="ECO:0000313" key="1">
    <source>
        <dbReference type="EMBL" id="SFT45305.1"/>
    </source>
</evidence>
<name>A0A1I6Y3T1_9ACTN</name>
<dbReference type="EMBL" id="FPAT01000002">
    <property type="protein sequence ID" value="SFT45305.1"/>
    <property type="molecule type" value="Genomic_DNA"/>
</dbReference>